<dbReference type="Gene3D" id="3.40.190.10">
    <property type="entry name" value="Periplasmic binding protein-like II"/>
    <property type="match status" value="1"/>
</dbReference>
<feature type="chain" id="PRO_5046139297" evidence="1">
    <location>
        <begin position="25"/>
        <end position="562"/>
    </location>
</feature>
<gene>
    <name evidence="3" type="ORF">GCM10009810_21700</name>
</gene>
<comment type="caution">
    <text evidence="3">The sequence shown here is derived from an EMBL/GenBank/DDBJ whole genome shotgun (WGS) entry which is preliminary data.</text>
</comment>
<dbReference type="CDD" id="cd00995">
    <property type="entry name" value="PBP2_NikA_DppA_OppA_like"/>
    <property type="match status" value="1"/>
</dbReference>
<dbReference type="EMBL" id="BAAAPN010000049">
    <property type="protein sequence ID" value="GAA1761985.1"/>
    <property type="molecule type" value="Genomic_DNA"/>
</dbReference>
<name>A0ABP4WX84_9MICO</name>
<feature type="domain" description="Solute-binding protein family 5" evidence="2">
    <location>
        <begin position="90"/>
        <end position="483"/>
    </location>
</feature>
<dbReference type="InterPro" id="IPR000914">
    <property type="entry name" value="SBP_5_dom"/>
</dbReference>
<dbReference type="InterPro" id="IPR039424">
    <property type="entry name" value="SBP_5"/>
</dbReference>
<accession>A0ABP4WX84</accession>
<dbReference type="PIRSF" id="PIRSF002741">
    <property type="entry name" value="MppA"/>
    <property type="match status" value="1"/>
</dbReference>
<reference evidence="4" key="1">
    <citation type="journal article" date="2019" name="Int. J. Syst. Evol. Microbiol.">
        <title>The Global Catalogue of Microorganisms (GCM) 10K type strain sequencing project: providing services to taxonomists for standard genome sequencing and annotation.</title>
        <authorList>
            <consortium name="The Broad Institute Genomics Platform"/>
            <consortium name="The Broad Institute Genome Sequencing Center for Infectious Disease"/>
            <person name="Wu L."/>
            <person name="Ma J."/>
        </authorList>
    </citation>
    <scope>NUCLEOTIDE SEQUENCE [LARGE SCALE GENOMIC DNA]</scope>
    <source>
        <strain evidence="4">JCM 15591</strain>
    </source>
</reference>
<protein>
    <submittedName>
        <fullName evidence="3">ABC transporter substrate-binding protein</fullName>
    </submittedName>
</protein>
<feature type="signal peptide" evidence="1">
    <location>
        <begin position="1"/>
        <end position="24"/>
    </location>
</feature>
<evidence type="ECO:0000256" key="1">
    <source>
        <dbReference type="SAM" id="SignalP"/>
    </source>
</evidence>
<organism evidence="3 4">
    <name type="scientific">Nostocoides vanveenii</name>
    <dbReference type="NCBI Taxonomy" id="330835"/>
    <lineage>
        <taxon>Bacteria</taxon>
        <taxon>Bacillati</taxon>
        <taxon>Actinomycetota</taxon>
        <taxon>Actinomycetes</taxon>
        <taxon>Micrococcales</taxon>
        <taxon>Intrasporangiaceae</taxon>
        <taxon>Nostocoides</taxon>
    </lineage>
</organism>
<keyword evidence="1" id="KW-0732">Signal</keyword>
<proteinExistence type="predicted"/>
<dbReference type="PROSITE" id="PS51257">
    <property type="entry name" value="PROKAR_LIPOPROTEIN"/>
    <property type="match status" value="1"/>
</dbReference>
<dbReference type="Proteomes" id="UP001501475">
    <property type="component" value="Unassembled WGS sequence"/>
</dbReference>
<evidence type="ECO:0000259" key="2">
    <source>
        <dbReference type="Pfam" id="PF00496"/>
    </source>
</evidence>
<dbReference type="PANTHER" id="PTHR30290">
    <property type="entry name" value="PERIPLASMIC BINDING COMPONENT OF ABC TRANSPORTER"/>
    <property type="match status" value="1"/>
</dbReference>
<evidence type="ECO:0000313" key="4">
    <source>
        <dbReference type="Proteomes" id="UP001501475"/>
    </source>
</evidence>
<dbReference type="SUPFAM" id="SSF53850">
    <property type="entry name" value="Periplasmic binding protein-like II"/>
    <property type="match status" value="1"/>
</dbReference>
<evidence type="ECO:0000313" key="3">
    <source>
        <dbReference type="EMBL" id="GAA1761985.1"/>
    </source>
</evidence>
<dbReference type="Gene3D" id="3.10.105.10">
    <property type="entry name" value="Dipeptide-binding Protein, Domain 3"/>
    <property type="match status" value="1"/>
</dbReference>
<dbReference type="Gene3D" id="3.90.76.10">
    <property type="entry name" value="Dipeptide-binding Protein, Domain 1"/>
    <property type="match status" value="1"/>
</dbReference>
<dbReference type="RefSeq" id="WP_344065985.1">
    <property type="nucleotide sequence ID" value="NZ_BAAAPN010000049.1"/>
</dbReference>
<dbReference type="InterPro" id="IPR030678">
    <property type="entry name" value="Peptide/Ni-bd"/>
</dbReference>
<sequence>MRGTRTIALAGVSALALLTAACNGGGGSTASGSAGNTGNTAAAAGGEISIVGCTPQNPFIPAMTNETCGGDMLDEVLARLVHYNSETAAPEMDVAESIETTDNQNFTVKIKPGYKFSDGTEIKAKNFVDAWNWNRAGANGTLNSYFFDVIDGAADMDCGLSKDKDGNDAPDCEKKPAKTDKLSGLKVVDDHTFTIKTTEKVSNLPVRLGYSAFAPLPDSFFTDNGKAYGKMPIGAGPYKMESYDPATGAVLVKNPDYAGSFAGKVDKITFKIYQDQDAAYKDVQAGQTDLQVPLPVSALQGEAYKNDLPDRFAEKATGNIATISFPSPKADKSYENPKLRKAISMAIDRPSIIKAILANTREPATGWVSPVVDGYKANACGEACTYDAAKAKALFDESGGYKGTLTLGYNADGDHKGWTEAACNTIKSALGVDCKAVAYPDFATFRTLITDRKMKGMFRTGWQMDYPSIENFLAPLYGTGAGSNDGDYSSDKFDTLIKEAAAAPEAAAANAKYQEAEAVLGEDFPTIPMWYGKAIAGWSDKVENVKITPFGTIDLASVTVKS</sequence>
<dbReference type="PANTHER" id="PTHR30290:SF83">
    <property type="entry name" value="ABC TRANSPORTER SUBSTRATE-BINDING PROTEIN"/>
    <property type="match status" value="1"/>
</dbReference>
<dbReference type="Pfam" id="PF00496">
    <property type="entry name" value="SBP_bac_5"/>
    <property type="match status" value="1"/>
</dbReference>
<keyword evidence="4" id="KW-1185">Reference proteome</keyword>